<gene>
    <name evidence="2" type="ORF">Abiwalacus_14090</name>
</gene>
<dbReference type="RefSeq" id="WP_215435152.1">
    <property type="nucleotide sequence ID" value="NZ_AP025943.1"/>
</dbReference>
<accession>A0ABN6QM22</accession>
<proteinExistence type="predicted"/>
<dbReference type="Proteomes" id="UP001062263">
    <property type="component" value="Chromosome"/>
</dbReference>
<protein>
    <recommendedName>
        <fullName evidence="4">DUF3313 domain-containing protein</fullName>
    </recommendedName>
</protein>
<sequence>MMKISVLFLSLAAACMACAEVLPFKTPCFDTKRGADKAKSSLSMEQKEACVGVKLEDGEEKMEISIPFRDRNNYSNLAVFEKAFARENVSKKLEALKKAEPRLVKCIIRGKEAVCPIVPLGVLKGEDGMVLNLSLASYEKIDFKAQKEGRFQKKRDPNDIKFVYGVIFEISDPVSKKKLASPVKWEQTETISAWIDALRKEVKQ</sequence>
<name>A0ABN6QM22_9BACT</name>
<reference evidence="2" key="1">
    <citation type="submission" date="2022-06" db="EMBL/GenBank/DDBJ databases">
        <title>Akkermansia biwalacus sp. nov., an anaerobic mucin-degrading bacterium isolated from human intestine.</title>
        <authorList>
            <person name="Kobayashi Y."/>
            <person name="Inoue S."/>
            <person name="Kawahara T."/>
            <person name="Kohda N."/>
        </authorList>
    </citation>
    <scope>NUCLEOTIDE SEQUENCE</scope>
    <source>
        <strain evidence="2">WON2089</strain>
    </source>
</reference>
<evidence type="ECO:0000313" key="2">
    <source>
        <dbReference type="EMBL" id="BDL43835.1"/>
    </source>
</evidence>
<dbReference type="EMBL" id="AP025943">
    <property type="protein sequence ID" value="BDL43835.1"/>
    <property type="molecule type" value="Genomic_DNA"/>
</dbReference>
<keyword evidence="3" id="KW-1185">Reference proteome</keyword>
<evidence type="ECO:0008006" key="4">
    <source>
        <dbReference type="Google" id="ProtNLM"/>
    </source>
</evidence>
<dbReference type="PROSITE" id="PS51257">
    <property type="entry name" value="PROKAR_LIPOPROTEIN"/>
    <property type="match status" value="1"/>
</dbReference>
<evidence type="ECO:0000256" key="1">
    <source>
        <dbReference type="SAM" id="SignalP"/>
    </source>
</evidence>
<feature type="chain" id="PRO_5046608893" description="DUF3313 domain-containing protein" evidence="1">
    <location>
        <begin position="20"/>
        <end position="204"/>
    </location>
</feature>
<organism evidence="2 3">
    <name type="scientific">Akkermansia biwaensis</name>
    <dbReference type="NCBI Taxonomy" id="2946555"/>
    <lineage>
        <taxon>Bacteria</taxon>
        <taxon>Pseudomonadati</taxon>
        <taxon>Verrucomicrobiota</taxon>
        <taxon>Verrucomicrobiia</taxon>
        <taxon>Verrucomicrobiales</taxon>
        <taxon>Akkermansiaceae</taxon>
        <taxon>Akkermansia</taxon>
    </lineage>
</organism>
<feature type="signal peptide" evidence="1">
    <location>
        <begin position="1"/>
        <end position="19"/>
    </location>
</feature>
<evidence type="ECO:0000313" key="3">
    <source>
        <dbReference type="Proteomes" id="UP001062263"/>
    </source>
</evidence>
<keyword evidence="1" id="KW-0732">Signal</keyword>